<feature type="compositionally biased region" description="Polar residues" evidence="1">
    <location>
        <begin position="100"/>
        <end position="111"/>
    </location>
</feature>
<organism evidence="2">
    <name type="scientific">Spodoptera frugiperda</name>
    <name type="common">Fall armyworm</name>
    <dbReference type="NCBI Taxonomy" id="7108"/>
    <lineage>
        <taxon>Eukaryota</taxon>
        <taxon>Metazoa</taxon>
        <taxon>Ecdysozoa</taxon>
        <taxon>Arthropoda</taxon>
        <taxon>Hexapoda</taxon>
        <taxon>Insecta</taxon>
        <taxon>Pterygota</taxon>
        <taxon>Neoptera</taxon>
        <taxon>Endopterygota</taxon>
        <taxon>Lepidoptera</taxon>
        <taxon>Glossata</taxon>
        <taxon>Ditrysia</taxon>
        <taxon>Noctuoidea</taxon>
        <taxon>Noctuidae</taxon>
        <taxon>Amphipyrinae</taxon>
        <taxon>Spodoptera</taxon>
    </lineage>
</organism>
<dbReference type="AlphaFoldDB" id="A0A2H1WA42"/>
<feature type="region of interest" description="Disordered" evidence="1">
    <location>
        <begin position="1"/>
        <end position="20"/>
    </location>
</feature>
<feature type="region of interest" description="Disordered" evidence="1">
    <location>
        <begin position="67"/>
        <end position="111"/>
    </location>
</feature>
<sequence length="182" mass="18680">MSMGGRDRLPSAESVSTSAKLRVPMNMIGGSQTQPQQLSMGGGDCLASGDTSAHLPLRIAGRSPATVSAGLRTASRGSSPPDQNQTCACGASRSARASKSHQTTTDGAQPGTTICGSHKELFRAGIGPARHGAAAGCPAAAPTCLHYLPIKLVVGAFTNIQVHIHMTPRPETTICGPHKEFL</sequence>
<reference evidence="2" key="1">
    <citation type="submission" date="2016-07" db="EMBL/GenBank/DDBJ databases">
        <authorList>
            <person name="Bretaudeau A."/>
        </authorList>
    </citation>
    <scope>NUCLEOTIDE SEQUENCE</scope>
    <source>
        <strain evidence="2">Rice</strain>
        <tissue evidence="2">Whole body</tissue>
    </source>
</reference>
<proteinExistence type="predicted"/>
<evidence type="ECO:0000256" key="1">
    <source>
        <dbReference type="SAM" id="MobiDB-lite"/>
    </source>
</evidence>
<feature type="compositionally biased region" description="Basic and acidic residues" evidence="1">
    <location>
        <begin position="1"/>
        <end position="10"/>
    </location>
</feature>
<feature type="compositionally biased region" description="Polar residues" evidence="1">
    <location>
        <begin position="75"/>
        <end position="87"/>
    </location>
</feature>
<name>A0A2H1WA42_SPOFR</name>
<accession>A0A2H1WA42</accession>
<gene>
    <name evidence="2" type="ORF">SFRICE_021932</name>
</gene>
<dbReference type="EMBL" id="ODYU01007296">
    <property type="protein sequence ID" value="SOQ49951.1"/>
    <property type="molecule type" value="Genomic_DNA"/>
</dbReference>
<protein>
    <submittedName>
        <fullName evidence="2">SFRICE_021932</fullName>
    </submittedName>
</protein>
<evidence type="ECO:0000313" key="2">
    <source>
        <dbReference type="EMBL" id="SOQ49951.1"/>
    </source>
</evidence>